<gene>
    <name evidence="2" type="ORF">HPBE_LOCUS2648</name>
</gene>
<reference evidence="2 3" key="1">
    <citation type="submission" date="2018-11" db="EMBL/GenBank/DDBJ databases">
        <authorList>
            <consortium name="Pathogen Informatics"/>
        </authorList>
    </citation>
    <scope>NUCLEOTIDE SEQUENCE [LARGE SCALE GENOMIC DNA]</scope>
</reference>
<dbReference type="WBParaSite" id="HPBE_0000264701-mRNA-1">
    <property type="protein sequence ID" value="HPBE_0000264701-mRNA-1"/>
    <property type="gene ID" value="HPBE_0000264701"/>
</dbReference>
<feature type="compositionally biased region" description="Pro residues" evidence="1">
    <location>
        <begin position="21"/>
        <end position="31"/>
    </location>
</feature>
<dbReference type="Proteomes" id="UP000050761">
    <property type="component" value="Unassembled WGS sequence"/>
</dbReference>
<organism evidence="3 4">
    <name type="scientific">Heligmosomoides polygyrus</name>
    <name type="common">Parasitic roundworm</name>
    <dbReference type="NCBI Taxonomy" id="6339"/>
    <lineage>
        <taxon>Eukaryota</taxon>
        <taxon>Metazoa</taxon>
        <taxon>Ecdysozoa</taxon>
        <taxon>Nematoda</taxon>
        <taxon>Chromadorea</taxon>
        <taxon>Rhabditida</taxon>
        <taxon>Rhabditina</taxon>
        <taxon>Rhabditomorpha</taxon>
        <taxon>Strongyloidea</taxon>
        <taxon>Heligmosomidae</taxon>
        <taxon>Heligmosomoides</taxon>
    </lineage>
</organism>
<reference evidence="4" key="2">
    <citation type="submission" date="2019-09" db="UniProtKB">
        <authorList>
            <consortium name="WormBaseParasite"/>
        </authorList>
    </citation>
    <scope>IDENTIFICATION</scope>
</reference>
<feature type="compositionally biased region" description="Low complexity" evidence="1">
    <location>
        <begin position="32"/>
        <end position="59"/>
    </location>
</feature>
<evidence type="ECO:0000313" key="2">
    <source>
        <dbReference type="EMBL" id="VDO27001.1"/>
    </source>
</evidence>
<name>A0A183F905_HELPZ</name>
<accession>A0A3P7TYU4</accession>
<evidence type="ECO:0000256" key="1">
    <source>
        <dbReference type="SAM" id="MobiDB-lite"/>
    </source>
</evidence>
<dbReference type="EMBL" id="UZAH01004413">
    <property type="protein sequence ID" value="VDO27001.1"/>
    <property type="molecule type" value="Genomic_DNA"/>
</dbReference>
<protein>
    <submittedName>
        <fullName evidence="4">DUF4187 domain-containing protein</fullName>
    </submittedName>
</protein>
<dbReference type="AlphaFoldDB" id="A0A183F905"/>
<evidence type="ECO:0000313" key="3">
    <source>
        <dbReference type="Proteomes" id="UP000050761"/>
    </source>
</evidence>
<keyword evidence="3" id="KW-1185">Reference proteome</keyword>
<evidence type="ECO:0000313" key="4">
    <source>
        <dbReference type="WBParaSite" id="HPBE_0000264701-mRNA-1"/>
    </source>
</evidence>
<accession>A0A183F905</accession>
<proteinExistence type="predicted"/>
<sequence>MGGGQDAYEFAGALGGEAPAGTPPPPPPATSPQPQSAPKQAAPAPLSKPTGAQQTAPQTQPVRVVLQSATVGLVLLTFTFPDCSENCGRCCGEIMYTVLNQFRRPS</sequence>
<feature type="region of interest" description="Disordered" evidence="1">
    <location>
        <begin position="1"/>
        <end position="59"/>
    </location>
</feature>